<reference evidence="2" key="1">
    <citation type="submission" date="2018-06" db="EMBL/GenBank/DDBJ databases">
        <title>Aestuariibacter litoralis strain KCTC 52945T.</title>
        <authorList>
            <person name="Li X."/>
            <person name="Salam N."/>
            <person name="Li J.-L."/>
            <person name="Chen Y.-M."/>
            <person name="Yang Z.-W."/>
            <person name="Zhang L.-Y."/>
            <person name="Han M.-X."/>
            <person name="Xiao M."/>
            <person name="Li W.-J."/>
        </authorList>
    </citation>
    <scope>NUCLEOTIDE SEQUENCE [LARGE SCALE GENOMIC DNA]</scope>
    <source>
        <strain evidence="2">KCTC 52945</strain>
    </source>
</reference>
<gene>
    <name evidence="1" type="ORF">DK847_01395</name>
</gene>
<keyword evidence="2" id="KW-1185">Reference proteome</keyword>
<dbReference type="InterPro" id="IPR008325">
    <property type="entry name" value="EipA-like"/>
</dbReference>
<accession>A0A2W2AT36</accession>
<evidence type="ECO:0000313" key="1">
    <source>
        <dbReference type="EMBL" id="PZF78495.1"/>
    </source>
</evidence>
<proteinExistence type="predicted"/>
<evidence type="ECO:0000313" key="2">
    <source>
        <dbReference type="Proteomes" id="UP000248795"/>
    </source>
</evidence>
<dbReference type="Proteomes" id="UP000248795">
    <property type="component" value="Unassembled WGS sequence"/>
</dbReference>
<dbReference type="PIRSF" id="PIRSF033924">
    <property type="entry name" value="UCP033924"/>
    <property type="match status" value="1"/>
</dbReference>
<organism evidence="1 2">
    <name type="scientific">Aestuariivirga litoralis</name>
    <dbReference type="NCBI Taxonomy" id="2650924"/>
    <lineage>
        <taxon>Bacteria</taxon>
        <taxon>Pseudomonadati</taxon>
        <taxon>Pseudomonadota</taxon>
        <taxon>Alphaproteobacteria</taxon>
        <taxon>Hyphomicrobiales</taxon>
        <taxon>Aestuariivirgaceae</taxon>
        <taxon>Aestuariivirga</taxon>
    </lineage>
</organism>
<protein>
    <submittedName>
        <fullName evidence="1">DUF1134 domain-containing protein</fullName>
    </submittedName>
</protein>
<name>A0A2W2AT36_9HYPH</name>
<dbReference type="Pfam" id="PF06577">
    <property type="entry name" value="EipA"/>
    <property type="match status" value="1"/>
</dbReference>
<sequence>MRGAAIGLPRAAGIISVSIALRSPMLKKSLIITLALGLAAAAPLPALSQTTGSVSKAQQTSSDTFTPDEIVTAGHQFFGKTSRDLARAVESVFEKQGQPTAYIVGEEMAGSFVGGLRYGEGTIYYKTGEKQRIYWQGPSVGFDFGGNGSRSLVLVYNSHSPSDLYTRFGGVEGSAYFIGGLGVNFQQQGDIVLAPIRTGVGARLGANVGYLKYSKKPNWNPF</sequence>
<dbReference type="EMBL" id="QKVK01000001">
    <property type="protein sequence ID" value="PZF78495.1"/>
    <property type="molecule type" value="Genomic_DNA"/>
</dbReference>
<comment type="caution">
    <text evidence="1">The sequence shown here is derived from an EMBL/GenBank/DDBJ whole genome shotgun (WGS) entry which is preliminary data.</text>
</comment>
<dbReference type="AlphaFoldDB" id="A0A2W2AT36"/>